<organism evidence="3">
    <name type="scientific">marine metagenome</name>
    <dbReference type="NCBI Taxonomy" id="408172"/>
    <lineage>
        <taxon>unclassified sequences</taxon>
        <taxon>metagenomes</taxon>
        <taxon>ecological metagenomes</taxon>
    </lineage>
</organism>
<dbReference type="EMBL" id="UINC01021299">
    <property type="protein sequence ID" value="SVA88551.1"/>
    <property type="molecule type" value="Genomic_DNA"/>
</dbReference>
<keyword evidence="2" id="KW-0808">Transferase</keyword>
<dbReference type="PANTHER" id="PTHR11904:SF9">
    <property type="entry name" value="PURINE NUCLEOSIDE PHOSPHORYLASE-RELATED"/>
    <property type="match status" value="1"/>
</dbReference>
<reference evidence="3" key="1">
    <citation type="submission" date="2018-05" db="EMBL/GenBank/DDBJ databases">
        <authorList>
            <person name="Lanie J.A."/>
            <person name="Ng W.-L."/>
            <person name="Kazmierczak K.M."/>
            <person name="Andrzejewski T.M."/>
            <person name="Davidsen T.M."/>
            <person name="Wayne K.J."/>
            <person name="Tettelin H."/>
            <person name="Glass J.I."/>
            <person name="Rusch D."/>
            <person name="Podicherti R."/>
            <person name="Tsui H.-C.T."/>
            <person name="Winkler M.E."/>
        </authorList>
    </citation>
    <scope>NUCLEOTIDE SEQUENCE</scope>
</reference>
<sequence length="47" mass="5163">VILGSGLGQFTANLRDPIQIKYADIPHYPSSSVLGHTGEWVFGYIDE</sequence>
<dbReference type="InterPro" id="IPR035994">
    <property type="entry name" value="Nucleoside_phosphorylase_sf"/>
</dbReference>
<proteinExistence type="predicted"/>
<gene>
    <name evidence="3" type="ORF">METZ01_LOCUS141405</name>
</gene>
<protein>
    <submittedName>
        <fullName evidence="3">Uncharacterized protein</fullName>
    </submittedName>
</protein>
<dbReference type="GO" id="GO:0004731">
    <property type="term" value="F:purine-nucleoside phosphorylase activity"/>
    <property type="evidence" value="ECO:0007669"/>
    <property type="project" value="InterPro"/>
</dbReference>
<dbReference type="SUPFAM" id="SSF53167">
    <property type="entry name" value="Purine and uridine phosphorylases"/>
    <property type="match status" value="1"/>
</dbReference>
<dbReference type="InterPro" id="IPR011268">
    <property type="entry name" value="Purine_phosphorylase"/>
</dbReference>
<name>A0A381ZHU4_9ZZZZ</name>
<dbReference type="GO" id="GO:0009116">
    <property type="term" value="P:nucleoside metabolic process"/>
    <property type="evidence" value="ECO:0007669"/>
    <property type="project" value="InterPro"/>
</dbReference>
<feature type="non-terminal residue" evidence="3">
    <location>
        <position position="1"/>
    </location>
</feature>
<evidence type="ECO:0000313" key="3">
    <source>
        <dbReference type="EMBL" id="SVA88551.1"/>
    </source>
</evidence>
<dbReference type="PANTHER" id="PTHR11904">
    <property type="entry name" value="METHYLTHIOADENOSINE/PURINE NUCLEOSIDE PHOSPHORYLASE"/>
    <property type="match status" value="1"/>
</dbReference>
<dbReference type="AlphaFoldDB" id="A0A381ZHU4"/>
<feature type="non-terminal residue" evidence="3">
    <location>
        <position position="47"/>
    </location>
</feature>
<keyword evidence="1" id="KW-0328">Glycosyltransferase</keyword>
<dbReference type="GO" id="GO:0005737">
    <property type="term" value="C:cytoplasm"/>
    <property type="evidence" value="ECO:0007669"/>
    <property type="project" value="TreeGrafter"/>
</dbReference>
<evidence type="ECO:0000256" key="1">
    <source>
        <dbReference type="ARBA" id="ARBA00022676"/>
    </source>
</evidence>
<evidence type="ECO:0000256" key="2">
    <source>
        <dbReference type="ARBA" id="ARBA00022679"/>
    </source>
</evidence>
<dbReference type="Gene3D" id="3.40.50.1580">
    <property type="entry name" value="Nucleoside phosphorylase domain"/>
    <property type="match status" value="1"/>
</dbReference>
<accession>A0A381ZHU4</accession>